<reference evidence="8 9" key="1">
    <citation type="submission" date="2021-09" db="EMBL/GenBank/DDBJ databases">
        <title>Genomic insights and catalytic innovation underlie evolution of tropane alkaloids biosynthesis.</title>
        <authorList>
            <person name="Wang Y.-J."/>
            <person name="Tian T."/>
            <person name="Huang J.-P."/>
            <person name="Huang S.-X."/>
        </authorList>
    </citation>
    <scope>NUCLEOTIDE SEQUENCE [LARGE SCALE GENOMIC DNA]</scope>
    <source>
        <strain evidence="8">KIB-2018</strain>
        <tissue evidence="8">Leaf</tissue>
    </source>
</reference>
<evidence type="ECO:0000313" key="8">
    <source>
        <dbReference type="EMBL" id="KAJ8759610.1"/>
    </source>
</evidence>
<keyword evidence="2" id="KW-0813">Transport</keyword>
<gene>
    <name evidence="8" type="ORF">K2173_008791</name>
</gene>
<evidence type="ECO:0000256" key="5">
    <source>
        <dbReference type="ARBA" id="ARBA00023136"/>
    </source>
</evidence>
<comment type="caution">
    <text evidence="8">The sequence shown here is derived from an EMBL/GenBank/DDBJ whole genome shotgun (WGS) entry which is preliminary data.</text>
</comment>
<evidence type="ECO:0000256" key="1">
    <source>
        <dbReference type="ARBA" id="ARBA00004141"/>
    </source>
</evidence>
<dbReference type="FunFam" id="1.20.1250.20:FF:000232">
    <property type="entry name" value="Organic cation/carnitine transporter 7"/>
    <property type="match status" value="1"/>
</dbReference>
<feature type="transmembrane region" description="Helical" evidence="6">
    <location>
        <begin position="93"/>
        <end position="111"/>
    </location>
</feature>
<evidence type="ECO:0000256" key="6">
    <source>
        <dbReference type="SAM" id="Phobius"/>
    </source>
</evidence>
<evidence type="ECO:0000256" key="2">
    <source>
        <dbReference type="ARBA" id="ARBA00022448"/>
    </source>
</evidence>
<dbReference type="InterPro" id="IPR011701">
    <property type="entry name" value="MFS"/>
</dbReference>
<keyword evidence="3 6" id="KW-0812">Transmembrane</keyword>
<comment type="subcellular location">
    <subcellularLocation>
        <location evidence="1">Membrane</location>
        <topology evidence="1">Multi-pass membrane protein</topology>
    </subcellularLocation>
</comment>
<dbReference type="GO" id="GO:0022857">
    <property type="term" value="F:transmembrane transporter activity"/>
    <property type="evidence" value="ECO:0007669"/>
    <property type="project" value="InterPro"/>
</dbReference>
<feature type="transmembrane region" description="Helical" evidence="6">
    <location>
        <begin position="117"/>
        <end position="138"/>
    </location>
</feature>
<dbReference type="InterPro" id="IPR020846">
    <property type="entry name" value="MFS_dom"/>
</dbReference>
<dbReference type="Gene3D" id="1.20.1250.20">
    <property type="entry name" value="MFS general substrate transporter like domains"/>
    <property type="match status" value="1"/>
</dbReference>
<feature type="transmembrane region" description="Helical" evidence="6">
    <location>
        <begin position="425"/>
        <end position="450"/>
    </location>
</feature>
<feature type="transmembrane region" description="Helical" evidence="6">
    <location>
        <begin position="63"/>
        <end position="81"/>
    </location>
</feature>
<name>A0AAV8SYP9_9ROSI</name>
<dbReference type="Proteomes" id="UP001159364">
    <property type="component" value="Linkage Group LG07"/>
</dbReference>
<keyword evidence="4 6" id="KW-1133">Transmembrane helix</keyword>
<dbReference type="InterPro" id="IPR005829">
    <property type="entry name" value="Sugar_transporter_CS"/>
</dbReference>
<protein>
    <recommendedName>
        <fullName evidence="7">Major facilitator superfamily (MFS) profile domain-containing protein</fullName>
    </recommendedName>
</protein>
<feature type="transmembrane region" description="Helical" evidence="6">
    <location>
        <begin position="293"/>
        <end position="312"/>
    </location>
</feature>
<feature type="transmembrane region" description="Helical" evidence="6">
    <location>
        <begin position="366"/>
        <end position="384"/>
    </location>
</feature>
<dbReference type="SUPFAM" id="SSF103473">
    <property type="entry name" value="MFS general substrate transporter"/>
    <property type="match status" value="1"/>
</dbReference>
<keyword evidence="9" id="KW-1185">Reference proteome</keyword>
<dbReference type="Pfam" id="PF00083">
    <property type="entry name" value="Sugar_tr"/>
    <property type="match status" value="1"/>
</dbReference>
<feature type="transmembrane region" description="Helical" evidence="6">
    <location>
        <begin position="341"/>
        <end position="359"/>
    </location>
</feature>
<evidence type="ECO:0000313" key="9">
    <source>
        <dbReference type="Proteomes" id="UP001159364"/>
    </source>
</evidence>
<evidence type="ECO:0000256" key="4">
    <source>
        <dbReference type="ARBA" id="ARBA00022989"/>
    </source>
</evidence>
<dbReference type="Pfam" id="PF07690">
    <property type="entry name" value="MFS_1"/>
    <property type="match status" value="1"/>
</dbReference>
<dbReference type="PROSITE" id="PS50850">
    <property type="entry name" value="MFS"/>
    <property type="match status" value="1"/>
</dbReference>
<dbReference type="PANTHER" id="PTHR23511:SF5">
    <property type="entry name" value="MAJOR FACILITATOR-TYPE TRANSPORTER HXNZ-RELATED"/>
    <property type="match status" value="1"/>
</dbReference>
<sequence length="503" mass="54857">MGDRESMYSVDDALVAMGFGKFQYLVLLYAGMGWISEAMEMMLLSFVGPAVKSQWHLTPDQESLVTSIVFAGMLIGAYSWGVVSDKFGRRKGFLVTALVTSVAGFLSAVAPNYNVLLIARGFVGLGLGGGPVLLAWFLEFVPAPSRGTWMVIFSAFWTFGSIFESALAWIVMPQLGWRWLLGLSALPSFLLLVFYNMTPESLRYLCLKGKKNDACRILETIARLNKNELPLGVLVTDHEIEMQGRSLPVEGAHLLSSVDDENTTPPSKWKDSDMGPFNSLLILLSPKLVRSTLLIWLVFFGNAFSYYGLVLLTTELNNGNNRCLQTGMQLQKSDGVSYRDVFITSFAEFPGLILSALIVDRIGRKLSMGALFFMSCIFMLPLVVHQSASLTTALLFGARCCITGSFTIIYVYAPEIYPTSVRSTGVGIGSAMGRIGGVICPLVAISLVQGCQQTEAILLFVGVVFLSGIGVLLLPIETNGCELSESVASTKHEKAKTLKEEEP</sequence>
<keyword evidence="5 6" id="KW-0472">Membrane</keyword>
<dbReference type="PROSITE" id="PS00216">
    <property type="entry name" value="SUGAR_TRANSPORT_1"/>
    <property type="match status" value="1"/>
</dbReference>
<dbReference type="EMBL" id="JAIWQS010000007">
    <property type="protein sequence ID" value="KAJ8759610.1"/>
    <property type="molecule type" value="Genomic_DNA"/>
</dbReference>
<dbReference type="InterPro" id="IPR036259">
    <property type="entry name" value="MFS_trans_sf"/>
</dbReference>
<dbReference type="GO" id="GO:0016020">
    <property type="term" value="C:membrane"/>
    <property type="evidence" value="ECO:0007669"/>
    <property type="project" value="UniProtKB-SubCell"/>
</dbReference>
<feature type="transmembrane region" description="Helical" evidence="6">
    <location>
        <begin position="150"/>
        <end position="171"/>
    </location>
</feature>
<feature type="domain" description="Major facilitator superfamily (MFS) profile" evidence="7">
    <location>
        <begin position="26"/>
        <end position="479"/>
    </location>
</feature>
<proteinExistence type="predicted"/>
<dbReference type="AlphaFoldDB" id="A0AAV8SYP9"/>
<organism evidence="8 9">
    <name type="scientific">Erythroxylum novogranatense</name>
    <dbReference type="NCBI Taxonomy" id="1862640"/>
    <lineage>
        <taxon>Eukaryota</taxon>
        <taxon>Viridiplantae</taxon>
        <taxon>Streptophyta</taxon>
        <taxon>Embryophyta</taxon>
        <taxon>Tracheophyta</taxon>
        <taxon>Spermatophyta</taxon>
        <taxon>Magnoliopsida</taxon>
        <taxon>eudicotyledons</taxon>
        <taxon>Gunneridae</taxon>
        <taxon>Pentapetalae</taxon>
        <taxon>rosids</taxon>
        <taxon>fabids</taxon>
        <taxon>Malpighiales</taxon>
        <taxon>Erythroxylaceae</taxon>
        <taxon>Erythroxylum</taxon>
    </lineage>
</organism>
<feature type="transmembrane region" description="Helical" evidence="6">
    <location>
        <begin position="390"/>
        <end position="413"/>
    </location>
</feature>
<accession>A0AAV8SYP9</accession>
<dbReference type="InterPro" id="IPR005828">
    <property type="entry name" value="MFS_sugar_transport-like"/>
</dbReference>
<evidence type="ECO:0000256" key="3">
    <source>
        <dbReference type="ARBA" id="ARBA00022692"/>
    </source>
</evidence>
<dbReference type="PANTHER" id="PTHR23511">
    <property type="entry name" value="SYNAPTIC VESICLE GLYCOPROTEIN 2"/>
    <property type="match status" value="1"/>
</dbReference>
<evidence type="ECO:0000259" key="7">
    <source>
        <dbReference type="PROSITE" id="PS50850"/>
    </source>
</evidence>
<feature type="transmembrane region" description="Helical" evidence="6">
    <location>
        <begin position="456"/>
        <end position="476"/>
    </location>
</feature>
<feature type="transmembrane region" description="Helical" evidence="6">
    <location>
        <begin position="177"/>
        <end position="195"/>
    </location>
</feature>